<dbReference type="Proteomes" id="UP001549111">
    <property type="component" value="Unassembled WGS sequence"/>
</dbReference>
<protein>
    <submittedName>
        <fullName evidence="3">Uncharacterized protein</fullName>
    </submittedName>
</protein>
<dbReference type="Proteomes" id="UP000323522">
    <property type="component" value="Chromosome"/>
</dbReference>
<proteinExistence type="predicted"/>
<dbReference type="AlphaFoldDB" id="A0A5C1PVC9"/>
<gene>
    <name evidence="2" type="ORF">ABIC99_001807</name>
    <name evidence="3" type="ORF">EWH46_01925</name>
</gene>
<feature type="compositionally biased region" description="Basic and acidic residues" evidence="1">
    <location>
        <begin position="23"/>
        <end position="33"/>
    </location>
</feature>
<reference evidence="2 5" key="2">
    <citation type="submission" date="2024-06" db="EMBL/GenBank/DDBJ databases">
        <title>Genomic Encyclopedia of Type Strains, Phase IV (KMG-IV): sequencing the most valuable type-strain genomes for metagenomic binning, comparative biology and taxonomic classification.</title>
        <authorList>
            <person name="Goeker M."/>
        </authorList>
    </citation>
    <scope>NUCLEOTIDE SEQUENCE [LARGE SCALE GENOMIC DNA]</scope>
    <source>
        <strain evidence="2 5">D-501</strain>
    </source>
</reference>
<feature type="region of interest" description="Disordered" evidence="1">
    <location>
        <begin position="1"/>
        <end position="62"/>
    </location>
</feature>
<dbReference type="EMBL" id="CP035708">
    <property type="protein sequence ID" value="QEM99652.1"/>
    <property type="molecule type" value="Genomic_DNA"/>
</dbReference>
<name>A0A5C1PVC9_9BURK</name>
<evidence type="ECO:0000313" key="4">
    <source>
        <dbReference type="Proteomes" id="UP000323522"/>
    </source>
</evidence>
<dbReference type="RefSeq" id="WP_149502418.1">
    <property type="nucleotide sequence ID" value="NZ_CP035708.1"/>
</dbReference>
<sequence>MATTIAADMGASGKKAARTAGKRSPEETQEPEKSNWPSNKPDSGKPDASGVDNLFGPGASGQPLFVVDYLVHRER</sequence>
<organism evidence="3 4">
    <name type="scientific">Sphaerotilus sulfidivorans</name>
    <dbReference type="NCBI Taxonomy" id="639200"/>
    <lineage>
        <taxon>Bacteria</taxon>
        <taxon>Pseudomonadati</taxon>
        <taxon>Pseudomonadota</taxon>
        <taxon>Betaproteobacteria</taxon>
        <taxon>Burkholderiales</taxon>
        <taxon>Sphaerotilaceae</taxon>
        <taxon>Sphaerotilus</taxon>
    </lineage>
</organism>
<reference evidence="3 4" key="1">
    <citation type="submission" date="2019-02" db="EMBL/GenBank/DDBJ databases">
        <title>Complete Genome Sequence and Methylome Analysis of Sphaerotilus natans subsp. sulfidivorans D-507.</title>
        <authorList>
            <person name="Fomenkov A."/>
            <person name="Gridneva E."/>
            <person name="Smolyakov D."/>
            <person name="Dubinina G."/>
            <person name="Vincze T."/>
            <person name="Grabovich M."/>
            <person name="Roberts R.J."/>
        </authorList>
    </citation>
    <scope>NUCLEOTIDE SEQUENCE [LARGE SCALE GENOMIC DNA]</scope>
    <source>
        <strain evidence="3 4">D-507</strain>
    </source>
</reference>
<evidence type="ECO:0000313" key="5">
    <source>
        <dbReference type="Proteomes" id="UP001549111"/>
    </source>
</evidence>
<evidence type="ECO:0000256" key="1">
    <source>
        <dbReference type="SAM" id="MobiDB-lite"/>
    </source>
</evidence>
<accession>A0A5C1PVC9</accession>
<evidence type="ECO:0000313" key="2">
    <source>
        <dbReference type="EMBL" id="MET3603994.1"/>
    </source>
</evidence>
<dbReference type="KEGG" id="snn:EWH46_01925"/>
<keyword evidence="5" id="KW-1185">Reference proteome</keyword>
<dbReference type="EMBL" id="JBEPLS010000005">
    <property type="protein sequence ID" value="MET3603994.1"/>
    <property type="molecule type" value="Genomic_DNA"/>
</dbReference>
<evidence type="ECO:0000313" key="3">
    <source>
        <dbReference type="EMBL" id="QEM99652.1"/>
    </source>
</evidence>